<dbReference type="Proteomes" id="UP000186601">
    <property type="component" value="Unassembled WGS sequence"/>
</dbReference>
<dbReference type="AlphaFoldDB" id="A0A2R6RI71"/>
<evidence type="ECO:0000256" key="1">
    <source>
        <dbReference type="SAM" id="MobiDB-lite"/>
    </source>
</evidence>
<keyword evidence="3" id="KW-1185">Reference proteome</keyword>
<accession>A0A2R6RI71</accession>
<feature type="compositionally biased region" description="Polar residues" evidence="1">
    <location>
        <begin position="535"/>
        <end position="545"/>
    </location>
</feature>
<feature type="compositionally biased region" description="Low complexity" evidence="1">
    <location>
        <begin position="76"/>
        <end position="92"/>
    </location>
</feature>
<sequence length="762" mass="84618">MHARGRPQQISPITLTTAPVDRTAHARLSLKLVQQSNPDEPREISFTERSYMHQESDPLVYMLPAQPAASSCRLGHSPPCSLSHSSTASTSPEPTPAPQTPPELVDGSYPLHFQHLNSLDYYDSPPSPPRTLQDQMQVAYANDDIHLAKILLLKLKGIEVRGDNDPRIAEVRDEDFNSAFVPHGGLKLDEEDERRCIEGQRREQERQKRRARQIRLLECERIWEKSAEYYREGRARAIRKREEEARGRRRAEIEARGREREAREREKEKDLIRHRRTLRATYTSRAVLSYGALPASNLRVQMSTSQSPPKDRDDGLAFEYPLMPPVPSSRLIPQKKARSRQSSPNRAFRDLAALNKTNVSFADVMTSIHGPLFPVEDDGKRPRRRTAQMDLLDALLNPTLWDMTLSETADDSRVDKIKRKTGVSDGCIACSVESYIPSTPSTSASKLSKSWFSFGSRSFKSSASTTLTSPSSSPMSPRKATRTRTTSSSSATGGALVPSTRHSCNRSRLVSALIVCSDDPLDGCSSGSDTSTSTKRNPSADTALTSRGRPLTRKGGAFIKQTASSDASSEGIVRRLSRSVSTFIDAAAQFHRAYVKATMYSAGPELYFSDSYSYSSARSRSRSRTRSSTVERRCKTSTLKPQGYRVCSEDVLAFTSNLPSTPLPERAFIPLSYTNPSSCASEVPRVFPAPRPIPRSPFRLPYPPSTLTSRLRPVANPLLLRLRALQNVCGSAKEVKEKVVGVAWEGIGRSGLVREIKPGPFP</sequence>
<feature type="compositionally biased region" description="Low complexity" evidence="1">
    <location>
        <begin position="460"/>
        <end position="492"/>
    </location>
</feature>
<dbReference type="OrthoDB" id="3270558at2759"/>
<reference evidence="2 3" key="1">
    <citation type="submission" date="2018-02" db="EMBL/GenBank/DDBJ databases">
        <title>Genome sequence of the basidiomycete white-rot fungus Phlebia centrifuga.</title>
        <authorList>
            <person name="Granchi Z."/>
            <person name="Peng M."/>
            <person name="de Vries R.P."/>
            <person name="Hilden K."/>
            <person name="Makela M.R."/>
            <person name="Grigoriev I."/>
            <person name="Riley R."/>
        </authorList>
    </citation>
    <scope>NUCLEOTIDE SEQUENCE [LARGE SCALE GENOMIC DNA]</scope>
    <source>
        <strain evidence="2 3">FBCC195</strain>
    </source>
</reference>
<feature type="region of interest" description="Disordered" evidence="1">
    <location>
        <begin position="525"/>
        <end position="564"/>
    </location>
</feature>
<proteinExistence type="predicted"/>
<evidence type="ECO:0000313" key="3">
    <source>
        <dbReference type="Proteomes" id="UP000186601"/>
    </source>
</evidence>
<feature type="region of interest" description="Disordered" evidence="1">
    <location>
        <begin position="72"/>
        <end position="105"/>
    </location>
</feature>
<protein>
    <submittedName>
        <fullName evidence="2">Uncharacterized protein</fullName>
    </submittedName>
</protein>
<evidence type="ECO:0000313" key="2">
    <source>
        <dbReference type="EMBL" id="PSS29707.1"/>
    </source>
</evidence>
<organism evidence="2 3">
    <name type="scientific">Hermanssonia centrifuga</name>
    <dbReference type="NCBI Taxonomy" id="98765"/>
    <lineage>
        <taxon>Eukaryota</taxon>
        <taxon>Fungi</taxon>
        <taxon>Dikarya</taxon>
        <taxon>Basidiomycota</taxon>
        <taxon>Agaricomycotina</taxon>
        <taxon>Agaricomycetes</taxon>
        <taxon>Polyporales</taxon>
        <taxon>Meruliaceae</taxon>
        <taxon>Hermanssonia</taxon>
    </lineage>
</organism>
<comment type="caution">
    <text evidence="2">The sequence shown here is derived from an EMBL/GenBank/DDBJ whole genome shotgun (WGS) entry which is preliminary data.</text>
</comment>
<feature type="region of interest" description="Disordered" evidence="1">
    <location>
        <begin position="240"/>
        <end position="269"/>
    </location>
</feature>
<name>A0A2R6RI71_9APHY</name>
<dbReference type="EMBL" id="MLYV02000256">
    <property type="protein sequence ID" value="PSS29707.1"/>
    <property type="molecule type" value="Genomic_DNA"/>
</dbReference>
<feature type="compositionally biased region" description="Low complexity" evidence="1">
    <location>
        <begin position="525"/>
        <end position="534"/>
    </location>
</feature>
<feature type="compositionally biased region" description="Polar residues" evidence="1">
    <location>
        <begin position="299"/>
        <end position="308"/>
    </location>
</feature>
<gene>
    <name evidence="2" type="ORF">PHLCEN_2v2855</name>
</gene>
<feature type="region of interest" description="Disordered" evidence="1">
    <location>
        <begin position="460"/>
        <end position="501"/>
    </location>
</feature>
<feature type="region of interest" description="Disordered" evidence="1">
    <location>
        <begin position="299"/>
        <end position="346"/>
    </location>
</feature>